<gene>
    <name evidence="2" type="ORF">CVLEPA_LOCUS14302</name>
</gene>
<organism evidence="2 3">
    <name type="scientific">Clavelina lepadiformis</name>
    <name type="common">Light-bulb sea squirt</name>
    <name type="synonym">Ascidia lepadiformis</name>
    <dbReference type="NCBI Taxonomy" id="159417"/>
    <lineage>
        <taxon>Eukaryota</taxon>
        <taxon>Metazoa</taxon>
        <taxon>Chordata</taxon>
        <taxon>Tunicata</taxon>
        <taxon>Ascidiacea</taxon>
        <taxon>Aplousobranchia</taxon>
        <taxon>Clavelinidae</taxon>
        <taxon>Clavelina</taxon>
    </lineage>
</organism>
<proteinExistence type="predicted"/>
<keyword evidence="1" id="KW-0812">Transmembrane</keyword>
<evidence type="ECO:0000313" key="3">
    <source>
        <dbReference type="Proteomes" id="UP001642483"/>
    </source>
</evidence>
<protein>
    <submittedName>
        <fullName evidence="2">Uncharacterized protein</fullName>
    </submittedName>
</protein>
<evidence type="ECO:0000313" key="2">
    <source>
        <dbReference type="EMBL" id="CAK8683202.1"/>
    </source>
</evidence>
<dbReference type="EMBL" id="CAWYQH010000097">
    <property type="protein sequence ID" value="CAK8683202.1"/>
    <property type="molecule type" value="Genomic_DNA"/>
</dbReference>
<sequence>MRLPAGSNADAVIKIITTYLYWTGLIGCGWLWHRQVSGGYEKQEQIDDGMSGYQMGGSRRIRRIANIIPLFFPNLQKCDDSGHRCGAQDLYWSPTGMPN</sequence>
<comment type="caution">
    <text evidence="2">The sequence shown here is derived from an EMBL/GenBank/DDBJ whole genome shotgun (WGS) entry which is preliminary data.</text>
</comment>
<dbReference type="PROSITE" id="PS51257">
    <property type="entry name" value="PROKAR_LIPOPROTEIN"/>
    <property type="match status" value="1"/>
</dbReference>
<keyword evidence="1" id="KW-0472">Membrane</keyword>
<reference evidence="2 3" key="1">
    <citation type="submission" date="2024-02" db="EMBL/GenBank/DDBJ databases">
        <authorList>
            <person name="Daric V."/>
            <person name="Darras S."/>
        </authorList>
    </citation>
    <scope>NUCLEOTIDE SEQUENCE [LARGE SCALE GENOMIC DNA]</scope>
</reference>
<dbReference type="Proteomes" id="UP001642483">
    <property type="component" value="Unassembled WGS sequence"/>
</dbReference>
<accession>A0ABP0FWV6</accession>
<keyword evidence="3" id="KW-1185">Reference proteome</keyword>
<feature type="transmembrane region" description="Helical" evidence="1">
    <location>
        <begin position="12"/>
        <end position="32"/>
    </location>
</feature>
<evidence type="ECO:0000256" key="1">
    <source>
        <dbReference type="SAM" id="Phobius"/>
    </source>
</evidence>
<keyword evidence="1" id="KW-1133">Transmembrane helix</keyword>
<name>A0ABP0FWV6_CLALP</name>